<dbReference type="FunFam" id="2.130.10.10:FF:001300">
    <property type="entry name" value="U4/U6 small nuclear ribonucleoprotein Prp4"/>
    <property type="match status" value="1"/>
</dbReference>
<dbReference type="GO" id="GO:0000398">
    <property type="term" value="P:mRNA splicing, via spliceosome"/>
    <property type="evidence" value="ECO:0007669"/>
    <property type="project" value="TreeGrafter"/>
</dbReference>
<dbReference type="Proteomes" id="UP000828390">
    <property type="component" value="Unassembled WGS sequence"/>
</dbReference>
<dbReference type="CDD" id="cd00200">
    <property type="entry name" value="WD40"/>
    <property type="match status" value="1"/>
</dbReference>
<evidence type="ECO:0000256" key="3">
    <source>
        <dbReference type="PROSITE-ProRule" id="PRU00221"/>
    </source>
</evidence>
<feature type="repeat" description="WD" evidence="3">
    <location>
        <begin position="206"/>
        <end position="240"/>
    </location>
</feature>
<protein>
    <submittedName>
        <fullName evidence="4">Uncharacterized protein</fullName>
    </submittedName>
</protein>
<keyword evidence="2" id="KW-0677">Repeat</keyword>
<dbReference type="Gene3D" id="2.130.10.10">
    <property type="entry name" value="YVTN repeat-like/Quinoprotein amine dehydrogenase"/>
    <property type="match status" value="2"/>
</dbReference>
<dbReference type="Pfam" id="PF00400">
    <property type="entry name" value="WD40"/>
    <property type="match status" value="7"/>
</dbReference>
<evidence type="ECO:0000256" key="2">
    <source>
        <dbReference type="ARBA" id="ARBA00022737"/>
    </source>
</evidence>
<dbReference type="GO" id="GO:0017070">
    <property type="term" value="F:U6 snRNA binding"/>
    <property type="evidence" value="ECO:0007669"/>
    <property type="project" value="TreeGrafter"/>
</dbReference>
<dbReference type="PROSITE" id="PS50294">
    <property type="entry name" value="WD_REPEATS_REGION"/>
    <property type="match status" value="4"/>
</dbReference>
<dbReference type="PANTHER" id="PTHR19846">
    <property type="entry name" value="WD40 REPEAT PROTEIN"/>
    <property type="match status" value="1"/>
</dbReference>
<evidence type="ECO:0000313" key="5">
    <source>
        <dbReference type="Proteomes" id="UP000828390"/>
    </source>
</evidence>
<name>A0A9D4FK87_DREPO</name>
<dbReference type="PROSITE" id="PS00678">
    <property type="entry name" value="WD_REPEATS_1"/>
    <property type="match status" value="3"/>
</dbReference>
<feature type="repeat" description="WD" evidence="3">
    <location>
        <begin position="148"/>
        <end position="197"/>
    </location>
</feature>
<dbReference type="FunFam" id="2.130.10.10:FF:000411">
    <property type="entry name" value="U4/U6 small nuclear ribonucleoprotein Prp4"/>
    <property type="match status" value="1"/>
</dbReference>
<reference evidence="4" key="1">
    <citation type="journal article" date="2019" name="bioRxiv">
        <title>The Genome of the Zebra Mussel, Dreissena polymorpha: A Resource for Invasive Species Research.</title>
        <authorList>
            <person name="McCartney M.A."/>
            <person name="Auch B."/>
            <person name="Kono T."/>
            <person name="Mallez S."/>
            <person name="Zhang Y."/>
            <person name="Obille A."/>
            <person name="Becker A."/>
            <person name="Abrahante J.E."/>
            <person name="Garbe J."/>
            <person name="Badalamenti J.P."/>
            <person name="Herman A."/>
            <person name="Mangelson H."/>
            <person name="Liachko I."/>
            <person name="Sullivan S."/>
            <person name="Sone E.D."/>
            <person name="Koren S."/>
            <person name="Silverstein K.A.T."/>
            <person name="Beckman K.B."/>
            <person name="Gohl D.M."/>
        </authorList>
    </citation>
    <scope>NUCLEOTIDE SEQUENCE</scope>
    <source>
        <strain evidence="4">Duluth1</strain>
        <tissue evidence="4">Whole animal</tissue>
    </source>
</reference>
<feature type="repeat" description="WD" evidence="3">
    <location>
        <begin position="241"/>
        <end position="282"/>
    </location>
</feature>
<sequence length="407" mass="45489">LFGEGPADRRERLRQELAQRGEDAMKQQKVQQETLRKKKDEENVTWYHEGAVSLKEARVWIAEYSIPKAKARVLKQKADSHFAAQKSVLNQDIHKRLRAVSNECSQIGDNRPLSFCQFSPNSKILATASWSGLCKLWSIPDCSPIRTLRGHNCSVGAIVFHPQATVSLDETACSMASCSQDGAVKLWNLVSDEPVADIEGHAPYRVSRLAYHPSGRFLATCCFDNSWRLWDLEVQEEILHQEGHSKPVYDISFQCDGALAATGGLDGYGRLWDLRTGRCVMFLEGHLKSVLAVDFNPDGYHLATGSEDNQAKIWDLRQRQCTYTIPAHNSLISKVKFQPTHGRYLVTASYDSSTKIWAHPVGTPIKTLAGHEGKVTGVDVSPNLQYIASVSFDRTFKLWASEMKGGL</sequence>
<dbReference type="PRINTS" id="PR00320">
    <property type="entry name" value="GPROTEINBRPT"/>
</dbReference>
<comment type="caution">
    <text evidence="4">The sequence shown here is derived from an EMBL/GenBank/DDBJ whole genome shotgun (WGS) entry which is preliminary data.</text>
</comment>
<dbReference type="InterPro" id="IPR019775">
    <property type="entry name" value="WD40_repeat_CS"/>
</dbReference>
<dbReference type="PROSITE" id="PS50082">
    <property type="entry name" value="WD_REPEATS_2"/>
    <property type="match status" value="6"/>
</dbReference>
<dbReference type="AlphaFoldDB" id="A0A9D4FK87"/>
<feature type="repeat" description="WD" evidence="3">
    <location>
        <begin position="368"/>
        <end position="399"/>
    </location>
</feature>
<feature type="repeat" description="WD" evidence="3">
    <location>
        <begin position="325"/>
        <end position="357"/>
    </location>
</feature>
<dbReference type="SUPFAM" id="SSF50978">
    <property type="entry name" value="WD40 repeat-like"/>
    <property type="match status" value="1"/>
</dbReference>
<dbReference type="InterPro" id="IPR036322">
    <property type="entry name" value="WD40_repeat_dom_sf"/>
</dbReference>
<proteinExistence type="predicted"/>
<dbReference type="EMBL" id="JAIWYP010000007">
    <property type="protein sequence ID" value="KAH3800320.1"/>
    <property type="molecule type" value="Genomic_DNA"/>
</dbReference>
<accession>A0A9D4FK87</accession>
<dbReference type="SMART" id="SM00320">
    <property type="entry name" value="WD40"/>
    <property type="match status" value="7"/>
</dbReference>
<dbReference type="InterPro" id="IPR015943">
    <property type="entry name" value="WD40/YVTN_repeat-like_dom_sf"/>
</dbReference>
<feature type="non-terminal residue" evidence="4">
    <location>
        <position position="1"/>
    </location>
</feature>
<keyword evidence="5" id="KW-1185">Reference proteome</keyword>
<reference evidence="4" key="2">
    <citation type="submission" date="2020-11" db="EMBL/GenBank/DDBJ databases">
        <authorList>
            <person name="McCartney M.A."/>
            <person name="Auch B."/>
            <person name="Kono T."/>
            <person name="Mallez S."/>
            <person name="Becker A."/>
            <person name="Gohl D.M."/>
            <person name="Silverstein K.A.T."/>
            <person name="Koren S."/>
            <person name="Bechman K.B."/>
            <person name="Herman A."/>
            <person name="Abrahante J.E."/>
            <person name="Garbe J."/>
        </authorList>
    </citation>
    <scope>NUCLEOTIDE SEQUENCE</scope>
    <source>
        <strain evidence="4">Duluth1</strain>
        <tissue evidence="4">Whole animal</tissue>
    </source>
</reference>
<keyword evidence="1 3" id="KW-0853">WD repeat</keyword>
<organism evidence="4 5">
    <name type="scientific">Dreissena polymorpha</name>
    <name type="common">Zebra mussel</name>
    <name type="synonym">Mytilus polymorpha</name>
    <dbReference type="NCBI Taxonomy" id="45954"/>
    <lineage>
        <taxon>Eukaryota</taxon>
        <taxon>Metazoa</taxon>
        <taxon>Spiralia</taxon>
        <taxon>Lophotrochozoa</taxon>
        <taxon>Mollusca</taxon>
        <taxon>Bivalvia</taxon>
        <taxon>Autobranchia</taxon>
        <taxon>Heteroconchia</taxon>
        <taxon>Euheterodonta</taxon>
        <taxon>Imparidentia</taxon>
        <taxon>Neoheterodontei</taxon>
        <taxon>Myida</taxon>
        <taxon>Dreissenoidea</taxon>
        <taxon>Dreissenidae</taxon>
        <taxon>Dreissena</taxon>
    </lineage>
</organism>
<dbReference type="GO" id="GO:0046540">
    <property type="term" value="C:U4/U6 x U5 tri-snRNP complex"/>
    <property type="evidence" value="ECO:0007669"/>
    <property type="project" value="TreeGrafter"/>
</dbReference>
<evidence type="ECO:0000313" key="4">
    <source>
        <dbReference type="EMBL" id="KAH3800320.1"/>
    </source>
</evidence>
<dbReference type="GO" id="GO:0030621">
    <property type="term" value="F:U4 snRNA binding"/>
    <property type="evidence" value="ECO:0007669"/>
    <property type="project" value="TreeGrafter"/>
</dbReference>
<evidence type="ECO:0000256" key="1">
    <source>
        <dbReference type="ARBA" id="ARBA00022574"/>
    </source>
</evidence>
<feature type="repeat" description="WD" evidence="3">
    <location>
        <begin position="283"/>
        <end position="324"/>
    </location>
</feature>
<dbReference type="InterPro" id="IPR020472">
    <property type="entry name" value="WD40_PAC1"/>
</dbReference>
<dbReference type="InterPro" id="IPR001680">
    <property type="entry name" value="WD40_rpt"/>
</dbReference>
<dbReference type="PANTHER" id="PTHR19846:SF0">
    <property type="entry name" value="PRE-MRNA PROCESSING FACTOR 4"/>
    <property type="match status" value="1"/>
</dbReference>
<gene>
    <name evidence="4" type="ORF">DPMN_153953</name>
</gene>